<comment type="caution">
    <text evidence="3">The sequence shown here is derived from an EMBL/GenBank/DDBJ whole genome shotgun (WGS) entry which is preliminary data.</text>
</comment>
<accession>A0ABT7SCH5</accession>
<feature type="domain" description="M23ase beta-sheet core" evidence="2">
    <location>
        <begin position="82"/>
        <end position="169"/>
    </location>
</feature>
<name>A0ABT7SCH5_9CELL</name>
<dbReference type="InterPro" id="IPR016047">
    <property type="entry name" value="M23ase_b-sheet_dom"/>
</dbReference>
<keyword evidence="1" id="KW-0732">Signal</keyword>
<reference evidence="3 4" key="1">
    <citation type="submission" date="2023-06" db="EMBL/GenBank/DDBJ databases">
        <title>Cellulomonas sp. MW9 Whole genome sequence.</title>
        <authorList>
            <person name="Park S."/>
        </authorList>
    </citation>
    <scope>NUCLEOTIDE SEQUENCE [LARGE SCALE GENOMIC DNA]</scope>
    <source>
        <strain evidence="3 4">MW9</strain>
    </source>
</reference>
<evidence type="ECO:0000256" key="1">
    <source>
        <dbReference type="SAM" id="SignalP"/>
    </source>
</evidence>
<dbReference type="Gene3D" id="2.70.70.10">
    <property type="entry name" value="Glucose Permease (Domain IIA)"/>
    <property type="match status" value="1"/>
</dbReference>
<gene>
    <name evidence="3" type="ORF">QRT05_15300</name>
</gene>
<dbReference type="PROSITE" id="PS51318">
    <property type="entry name" value="TAT"/>
    <property type="match status" value="1"/>
</dbReference>
<dbReference type="InterPro" id="IPR011055">
    <property type="entry name" value="Dup_hybrid_motif"/>
</dbReference>
<dbReference type="RefSeq" id="WP_289448203.1">
    <property type="nucleotide sequence ID" value="NZ_JAUCGR010000004.1"/>
</dbReference>
<dbReference type="SUPFAM" id="SSF51261">
    <property type="entry name" value="Duplicated hybrid motif"/>
    <property type="match status" value="1"/>
</dbReference>
<dbReference type="Pfam" id="PF01551">
    <property type="entry name" value="Peptidase_M23"/>
    <property type="match status" value="1"/>
</dbReference>
<dbReference type="Proteomes" id="UP001321453">
    <property type="component" value="Unassembled WGS sequence"/>
</dbReference>
<proteinExistence type="predicted"/>
<sequence>MAHTRAPFPRRRLAQLVAVLALCSVFAALLAPAVARASADGFRPGVASPSAAAASHGFTLPLPGRAHVVRAFEPPPAPWVAGHRGVDLAAVVGADVLAPGDGVVTFAGRVAGRPLVSIAHPGGLRSSVEPVAPDVAAGDRVRVGEAIGSLAPRAWHCVAACLHWGVRSGRGSPPRYVDPMALLGRAGPIVLLPGPVPRG</sequence>
<feature type="signal peptide" evidence="1">
    <location>
        <begin position="1"/>
        <end position="27"/>
    </location>
</feature>
<evidence type="ECO:0000313" key="3">
    <source>
        <dbReference type="EMBL" id="MDM7832702.1"/>
    </source>
</evidence>
<evidence type="ECO:0000313" key="4">
    <source>
        <dbReference type="Proteomes" id="UP001321453"/>
    </source>
</evidence>
<protein>
    <submittedName>
        <fullName evidence="3">Peptidoglycan DD-metalloendopeptidase family protein</fullName>
    </submittedName>
</protein>
<dbReference type="EMBL" id="JAUCGR010000004">
    <property type="protein sequence ID" value="MDM7832702.1"/>
    <property type="molecule type" value="Genomic_DNA"/>
</dbReference>
<feature type="chain" id="PRO_5046627200" evidence="1">
    <location>
        <begin position="28"/>
        <end position="199"/>
    </location>
</feature>
<dbReference type="InterPro" id="IPR006311">
    <property type="entry name" value="TAT_signal"/>
</dbReference>
<evidence type="ECO:0000259" key="2">
    <source>
        <dbReference type="Pfam" id="PF01551"/>
    </source>
</evidence>
<keyword evidence="4" id="KW-1185">Reference proteome</keyword>
<dbReference type="CDD" id="cd12797">
    <property type="entry name" value="M23_peptidase"/>
    <property type="match status" value="1"/>
</dbReference>
<organism evidence="3 4">
    <name type="scientific">Cellulomonas edaphi</name>
    <dbReference type="NCBI Taxonomy" id="3053468"/>
    <lineage>
        <taxon>Bacteria</taxon>
        <taxon>Bacillati</taxon>
        <taxon>Actinomycetota</taxon>
        <taxon>Actinomycetes</taxon>
        <taxon>Micrococcales</taxon>
        <taxon>Cellulomonadaceae</taxon>
        <taxon>Cellulomonas</taxon>
    </lineage>
</organism>